<dbReference type="HOGENOM" id="CLU_1601230_0_0_3"/>
<accession>A9BB10</accession>
<dbReference type="EMBL" id="CP000878">
    <property type="protein sequence ID" value="ABX09022.1"/>
    <property type="molecule type" value="Genomic_DNA"/>
</dbReference>
<dbReference type="PANTHER" id="PTHR36897:SF2">
    <property type="entry name" value="OS10G0350800 PROTEIN"/>
    <property type="match status" value="1"/>
</dbReference>
<evidence type="ECO:0000313" key="2">
    <source>
        <dbReference type="Proteomes" id="UP000000788"/>
    </source>
</evidence>
<name>A9BB10_PROM4</name>
<protein>
    <submittedName>
        <fullName evidence="1">Uncharacterized protein</fullName>
    </submittedName>
</protein>
<keyword evidence="2" id="KW-1185">Reference proteome</keyword>
<dbReference type="AlphaFoldDB" id="A9BB10"/>
<organism evidence="1 2">
    <name type="scientific">Prochlorococcus marinus (strain MIT 9211)</name>
    <dbReference type="NCBI Taxonomy" id="93059"/>
    <lineage>
        <taxon>Bacteria</taxon>
        <taxon>Bacillati</taxon>
        <taxon>Cyanobacteriota</taxon>
        <taxon>Cyanophyceae</taxon>
        <taxon>Synechococcales</taxon>
        <taxon>Prochlorococcaceae</taxon>
        <taxon>Prochlorococcus</taxon>
    </lineage>
</organism>
<dbReference type="eggNOG" id="ENOG5033W9N">
    <property type="taxonomic scope" value="Bacteria"/>
</dbReference>
<dbReference type="STRING" id="93059.P9211_10911"/>
<gene>
    <name evidence="1" type="ordered locus">P9211_10911</name>
</gene>
<sequence length="173" mass="19557">MTTTGLTALEKQASECGLLLRVKVRRPLNLWAFRLLVGRHLSPEKVQILGEMKAWAYYGTNGLQLDTMQVRKGSPEGVGHLIWAATMAWALEETICKSARLLAIHDDSRQHKRLTRYFRMRGFEFVRDVGSAPSDLLLRVVWGGAGTLMVANCNEVYKSSRNLWEMTMNNSST</sequence>
<dbReference type="OrthoDB" id="539798at2"/>
<dbReference type="Proteomes" id="UP000000788">
    <property type="component" value="Chromosome"/>
</dbReference>
<dbReference type="KEGG" id="pmj:P9211_10911"/>
<proteinExistence type="predicted"/>
<evidence type="ECO:0000313" key="1">
    <source>
        <dbReference type="EMBL" id="ABX09022.1"/>
    </source>
</evidence>
<reference evidence="1 2" key="1">
    <citation type="journal article" date="2007" name="PLoS Genet.">
        <title>Patterns and implications of gene gain and loss in the evolution of Prochlorococcus.</title>
        <authorList>
            <person name="Kettler G.C."/>
            <person name="Martiny A.C."/>
            <person name="Huang K."/>
            <person name="Zucker J."/>
            <person name="Coleman M.L."/>
            <person name="Rodrigue S."/>
            <person name="Chen F."/>
            <person name="Lapidus A."/>
            <person name="Ferriera S."/>
            <person name="Johnson J."/>
            <person name="Steglich C."/>
            <person name="Church G.M."/>
            <person name="Richardson P."/>
            <person name="Chisholm S.W."/>
        </authorList>
    </citation>
    <scope>NUCLEOTIDE SEQUENCE [LARGE SCALE GENOMIC DNA]</scope>
    <source>
        <strain evidence="2">MIT 9211</strain>
    </source>
</reference>
<dbReference type="PANTHER" id="PTHR36897">
    <property type="entry name" value="OS10G0351100-LIKE PROTEIN"/>
    <property type="match status" value="1"/>
</dbReference>
<dbReference type="RefSeq" id="WP_012195643.1">
    <property type="nucleotide sequence ID" value="NC_009976.1"/>
</dbReference>